<organism evidence="1">
    <name type="scientific">Cladocopium goreaui</name>
    <dbReference type="NCBI Taxonomy" id="2562237"/>
    <lineage>
        <taxon>Eukaryota</taxon>
        <taxon>Sar</taxon>
        <taxon>Alveolata</taxon>
        <taxon>Dinophyceae</taxon>
        <taxon>Suessiales</taxon>
        <taxon>Symbiodiniaceae</taxon>
        <taxon>Cladocopium</taxon>
    </lineage>
</organism>
<dbReference type="EMBL" id="CAMXCT030000015">
    <property type="protein sequence ID" value="CAL4759829.1"/>
    <property type="molecule type" value="Genomic_DNA"/>
</dbReference>
<gene>
    <name evidence="1" type="ORF">C1SCF055_LOCUS1095</name>
</gene>
<dbReference type="Proteomes" id="UP001152797">
    <property type="component" value="Unassembled WGS sequence"/>
</dbReference>
<reference evidence="2" key="2">
    <citation type="submission" date="2024-04" db="EMBL/GenBank/DDBJ databases">
        <authorList>
            <person name="Chen Y."/>
            <person name="Shah S."/>
            <person name="Dougan E. K."/>
            <person name="Thang M."/>
            <person name="Chan C."/>
        </authorList>
    </citation>
    <scope>NUCLEOTIDE SEQUENCE [LARGE SCALE GENOMIC DNA]</scope>
</reference>
<dbReference type="EMBL" id="CAMXCT010000015">
    <property type="protein sequence ID" value="CAI3972517.1"/>
    <property type="molecule type" value="Genomic_DNA"/>
</dbReference>
<dbReference type="OrthoDB" id="449340at2759"/>
<comment type="caution">
    <text evidence="1">The sequence shown here is derived from an EMBL/GenBank/DDBJ whole genome shotgun (WGS) entry which is preliminary data.</text>
</comment>
<protein>
    <submittedName>
        <fullName evidence="1">Uncharacterized protein</fullName>
    </submittedName>
</protein>
<proteinExistence type="predicted"/>
<dbReference type="EMBL" id="CAMXCT020000015">
    <property type="protein sequence ID" value="CAL1125892.1"/>
    <property type="molecule type" value="Genomic_DNA"/>
</dbReference>
<evidence type="ECO:0000313" key="2">
    <source>
        <dbReference type="EMBL" id="CAL1125892.1"/>
    </source>
</evidence>
<evidence type="ECO:0000313" key="1">
    <source>
        <dbReference type="EMBL" id="CAI3972517.1"/>
    </source>
</evidence>
<sequence>MRTLPWVLPNNPSFRGRTHAWKVDVRYGSIWLPPDDCCDEEDFLGAGVSLVPLGQLRVVSAWFGDANDPEMRKDITKEVSAEHLVAASQRARLEIPAVARRWGDPASFRLKQLEVDGASDGVRIENSTCGRRFAISAATPRPYHGAMASPGDMVLVPVMQLRFTHDKIRPIFRKGKHRGQPLYELVNDLFRGVVNPAVNLPPLEIYFHKGVWRSLNNRRLWALKAYMGLSGNFQLMVRAFISTSSPAAFREKNTTHTEGLSVEVNGDEVALQ</sequence>
<evidence type="ECO:0000313" key="3">
    <source>
        <dbReference type="Proteomes" id="UP001152797"/>
    </source>
</evidence>
<keyword evidence="3" id="KW-1185">Reference proteome</keyword>
<dbReference type="AlphaFoldDB" id="A0A9P1FG27"/>
<name>A0A9P1FG27_9DINO</name>
<reference evidence="1" key="1">
    <citation type="submission" date="2022-10" db="EMBL/GenBank/DDBJ databases">
        <authorList>
            <person name="Chen Y."/>
            <person name="Dougan E. K."/>
            <person name="Chan C."/>
            <person name="Rhodes N."/>
            <person name="Thang M."/>
        </authorList>
    </citation>
    <scope>NUCLEOTIDE SEQUENCE</scope>
</reference>
<feature type="non-terminal residue" evidence="1">
    <location>
        <position position="272"/>
    </location>
</feature>
<accession>A0A9P1FG27</accession>